<evidence type="ECO:0000313" key="1">
    <source>
        <dbReference type="EMBL" id="TBT94200.1"/>
    </source>
</evidence>
<evidence type="ECO:0000313" key="2">
    <source>
        <dbReference type="Proteomes" id="UP000291933"/>
    </source>
</evidence>
<accession>A0A4Q9KK20</accession>
<dbReference type="InterPro" id="IPR021388">
    <property type="entry name" value="DUF3024"/>
</dbReference>
<keyword evidence="2" id="KW-1185">Reference proteome</keyword>
<protein>
    <submittedName>
        <fullName evidence="1">DUF3024 domain-containing protein</fullName>
    </submittedName>
</protein>
<comment type="caution">
    <text evidence="1">The sequence shown here is derived from an EMBL/GenBank/DDBJ whole genome shotgun (WGS) entry which is preliminary data.</text>
</comment>
<dbReference type="EMBL" id="SDMR01000016">
    <property type="protein sequence ID" value="TBT94200.1"/>
    <property type="molecule type" value="Genomic_DNA"/>
</dbReference>
<gene>
    <name evidence="1" type="ORF">ET996_11605</name>
</gene>
<dbReference type="Proteomes" id="UP000291933">
    <property type="component" value="Unassembled WGS sequence"/>
</dbReference>
<dbReference type="Pfam" id="PF11225">
    <property type="entry name" value="DUF3024"/>
    <property type="match status" value="1"/>
</dbReference>
<dbReference type="AlphaFoldDB" id="A0A4Q9KK20"/>
<name>A0A4Q9KK20_PROTD</name>
<sequence>MSMQRREIDLVELWCRERTPENGWKHHPVVPQITGRHIDLIADADGIKTPIARLRYFGSPRGEGSWVLHWRDAEGTFQIYRNLPAVDAVSEILDFLASDPDPLFWA</sequence>
<dbReference type="OrthoDB" id="4210561at2"/>
<organism evidence="1 2">
    <name type="scientific">Propioniciclava tarda</name>
    <dbReference type="NCBI Taxonomy" id="433330"/>
    <lineage>
        <taxon>Bacteria</taxon>
        <taxon>Bacillati</taxon>
        <taxon>Actinomycetota</taxon>
        <taxon>Actinomycetes</taxon>
        <taxon>Propionibacteriales</taxon>
        <taxon>Propionibacteriaceae</taxon>
        <taxon>Propioniciclava</taxon>
    </lineage>
</organism>
<reference evidence="1 2" key="1">
    <citation type="submission" date="2019-01" db="EMBL/GenBank/DDBJ databases">
        <title>Lactibacter flavus gen. nov., sp. nov., a novel bacterium of the family Propionibacteriaceae isolated from raw milk and dairy products.</title>
        <authorList>
            <person name="Huptas C."/>
            <person name="Wenning M."/>
            <person name="Breitenwieser F."/>
            <person name="Doll E."/>
            <person name="Von Neubeck M."/>
            <person name="Busse H.-J."/>
            <person name="Scherer S."/>
        </authorList>
    </citation>
    <scope>NUCLEOTIDE SEQUENCE [LARGE SCALE GENOMIC DNA]</scope>
    <source>
        <strain evidence="1 2">DSM 22130</strain>
    </source>
</reference>
<proteinExistence type="predicted"/>